<feature type="signal peptide" evidence="3">
    <location>
        <begin position="1"/>
        <end position="16"/>
    </location>
</feature>
<evidence type="ECO:0000256" key="1">
    <source>
        <dbReference type="SAM" id="Coils"/>
    </source>
</evidence>
<protein>
    <submittedName>
        <fullName evidence="4">Uncharacterized protein</fullName>
    </submittedName>
</protein>
<sequence>MIRILSVLAVAAVAVREELSSLVEVEVDEEMKLVPAKISKAIRSSMRRTAEAVKVAEEMKANATAAAEAAEAKATEADTELEKANKMKAELEEGARQLQEVQAKAQEKMQSKDQAAAAFTQASEEEKTMADNYDAEEKKYNELSARVAEEMKRLAQQKTAANLALAQLRKAWTKQKENVEKLASETAAQGNIAQAALQEAEVADAAFREAENKCQAQKSAAETAQTEAAKARQDSGLAKDQAAEAAQVVQDKTALKDQILALRDSVQTYYNGVGEMTKSMEATLEENEGKEGDAKKEPWELMREEPNAAIVKKTMVDYNIMVGQFRRLFYDEKSIFDSVEGSITEIKENAQAALLLQCDPNEELEQKVMKATADEERTAAMAELNQKCGSGLWEHNSLERSSFPSESSTPATESNEASTTGSTEPTTEATTDSHTGLIQLADLRAAREIRRHRA</sequence>
<reference evidence="4" key="1">
    <citation type="submission" date="2023-08" db="EMBL/GenBank/DDBJ databases">
        <authorList>
            <person name="Chen Y."/>
            <person name="Shah S."/>
            <person name="Dougan E. K."/>
            <person name="Thang M."/>
            <person name="Chan C."/>
        </authorList>
    </citation>
    <scope>NUCLEOTIDE SEQUENCE</scope>
</reference>
<name>A0AA36JCV4_9DINO</name>
<feature type="compositionally biased region" description="Low complexity" evidence="2">
    <location>
        <begin position="399"/>
        <end position="435"/>
    </location>
</feature>
<keyword evidence="5" id="KW-1185">Reference proteome</keyword>
<proteinExistence type="predicted"/>
<dbReference type="AlphaFoldDB" id="A0AA36JCV4"/>
<dbReference type="EMBL" id="CAUJNA010003463">
    <property type="protein sequence ID" value="CAJ1402688.1"/>
    <property type="molecule type" value="Genomic_DNA"/>
</dbReference>
<evidence type="ECO:0000313" key="4">
    <source>
        <dbReference type="EMBL" id="CAJ1402688.1"/>
    </source>
</evidence>
<comment type="caution">
    <text evidence="4">The sequence shown here is derived from an EMBL/GenBank/DDBJ whole genome shotgun (WGS) entry which is preliminary data.</text>
</comment>
<dbReference type="Proteomes" id="UP001178507">
    <property type="component" value="Unassembled WGS sequence"/>
</dbReference>
<gene>
    <name evidence="4" type="ORF">EVOR1521_LOCUS25515</name>
</gene>
<evidence type="ECO:0000256" key="3">
    <source>
        <dbReference type="SAM" id="SignalP"/>
    </source>
</evidence>
<keyword evidence="1" id="KW-0175">Coiled coil</keyword>
<evidence type="ECO:0000313" key="5">
    <source>
        <dbReference type="Proteomes" id="UP001178507"/>
    </source>
</evidence>
<accession>A0AA36JCV4</accession>
<feature type="chain" id="PRO_5041291534" evidence="3">
    <location>
        <begin position="17"/>
        <end position="454"/>
    </location>
</feature>
<keyword evidence="3" id="KW-0732">Signal</keyword>
<feature type="coiled-coil region" evidence="1">
    <location>
        <begin position="53"/>
        <end position="234"/>
    </location>
</feature>
<organism evidence="4 5">
    <name type="scientific">Effrenium voratum</name>
    <dbReference type="NCBI Taxonomy" id="2562239"/>
    <lineage>
        <taxon>Eukaryota</taxon>
        <taxon>Sar</taxon>
        <taxon>Alveolata</taxon>
        <taxon>Dinophyceae</taxon>
        <taxon>Suessiales</taxon>
        <taxon>Symbiodiniaceae</taxon>
        <taxon>Effrenium</taxon>
    </lineage>
</organism>
<evidence type="ECO:0000256" key="2">
    <source>
        <dbReference type="SAM" id="MobiDB-lite"/>
    </source>
</evidence>
<feature type="region of interest" description="Disordered" evidence="2">
    <location>
        <begin position="398"/>
        <end position="439"/>
    </location>
</feature>